<evidence type="ECO:0000256" key="3">
    <source>
        <dbReference type="ARBA" id="ARBA00023015"/>
    </source>
</evidence>
<dbReference type="PANTHER" id="PTHR33164:SF5">
    <property type="entry name" value="ORGANIC HYDROPEROXIDE RESISTANCE TRANSCRIPTIONAL REGULATOR"/>
    <property type="match status" value="1"/>
</dbReference>
<dbReference type="InterPro" id="IPR055166">
    <property type="entry name" value="Transc_reg_Sar_Rot_HTH"/>
</dbReference>
<sequence length="156" mass="17409">MNPVPPNDVDWLTLDRQLCFRLYTASRAFTRCYQPLLADLGLTYPQYLVMLVLWEGDDLTVKAIGERLALDSGTLTPLLKRLEQSGLVTRERRADNEREVRVKLSEAGSELRNKARSIPPTLVAMLGLSLAEIEALSGQLDRLIKAARAAGIEESE</sequence>
<keyword evidence="2" id="KW-0963">Cytoplasm</keyword>
<feature type="domain" description="HTH marR-type" evidence="6">
    <location>
        <begin position="15"/>
        <end position="145"/>
    </location>
</feature>
<dbReference type="PRINTS" id="PR00598">
    <property type="entry name" value="HTHMARR"/>
</dbReference>
<name>A0ABV8MQK4_9NEIS</name>
<comment type="subcellular location">
    <subcellularLocation>
        <location evidence="1">Cytoplasm</location>
    </subcellularLocation>
</comment>
<dbReference type="SMART" id="SM00347">
    <property type="entry name" value="HTH_MARR"/>
    <property type="match status" value="1"/>
</dbReference>
<evidence type="ECO:0000313" key="7">
    <source>
        <dbReference type="EMBL" id="MFC4160224.1"/>
    </source>
</evidence>
<reference evidence="8" key="1">
    <citation type="journal article" date="2019" name="Int. J. Syst. Evol. Microbiol.">
        <title>The Global Catalogue of Microorganisms (GCM) 10K type strain sequencing project: providing services to taxonomists for standard genome sequencing and annotation.</title>
        <authorList>
            <consortium name="The Broad Institute Genomics Platform"/>
            <consortium name="The Broad Institute Genome Sequencing Center for Infectious Disease"/>
            <person name="Wu L."/>
            <person name="Ma J."/>
        </authorList>
    </citation>
    <scope>NUCLEOTIDE SEQUENCE [LARGE SCALE GENOMIC DNA]</scope>
    <source>
        <strain evidence="8">LMG 29894</strain>
    </source>
</reference>
<gene>
    <name evidence="7" type="ORF">ACFOW7_12825</name>
</gene>
<dbReference type="SUPFAM" id="SSF46785">
    <property type="entry name" value="Winged helix' DNA-binding domain"/>
    <property type="match status" value="1"/>
</dbReference>
<organism evidence="7 8">
    <name type="scientific">Chitinimonas lacunae</name>
    <dbReference type="NCBI Taxonomy" id="1963018"/>
    <lineage>
        <taxon>Bacteria</taxon>
        <taxon>Pseudomonadati</taxon>
        <taxon>Pseudomonadota</taxon>
        <taxon>Betaproteobacteria</taxon>
        <taxon>Neisseriales</taxon>
        <taxon>Chitinibacteraceae</taxon>
        <taxon>Chitinimonas</taxon>
    </lineage>
</organism>
<comment type="caution">
    <text evidence="7">The sequence shown here is derived from an EMBL/GenBank/DDBJ whole genome shotgun (WGS) entry which is preliminary data.</text>
</comment>
<dbReference type="InterPro" id="IPR000835">
    <property type="entry name" value="HTH_MarR-typ"/>
</dbReference>
<keyword evidence="8" id="KW-1185">Reference proteome</keyword>
<dbReference type="Proteomes" id="UP001595791">
    <property type="component" value="Unassembled WGS sequence"/>
</dbReference>
<dbReference type="InterPro" id="IPR036390">
    <property type="entry name" value="WH_DNA-bd_sf"/>
</dbReference>
<evidence type="ECO:0000256" key="4">
    <source>
        <dbReference type="ARBA" id="ARBA00023125"/>
    </source>
</evidence>
<protein>
    <submittedName>
        <fullName evidence="7">MarR family winged helix-turn-helix transcriptional regulator</fullName>
    </submittedName>
</protein>
<dbReference type="PROSITE" id="PS50995">
    <property type="entry name" value="HTH_MARR_2"/>
    <property type="match status" value="1"/>
</dbReference>
<evidence type="ECO:0000256" key="5">
    <source>
        <dbReference type="ARBA" id="ARBA00023163"/>
    </source>
</evidence>
<dbReference type="InterPro" id="IPR036388">
    <property type="entry name" value="WH-like_DNA-bd_sf"/>
</dbReference>
<evidence type="ECO:0000259" key="6">
    <source>
        <dbReference type="PROSITE" id="PS50995"/>
    </source>
</evidence>
<dbReference type="EMBL" id="JBHSBU010000001">
    <property type="protein sequence ID" value="MFC4160224.1"/>
    <property type="molecule type" value="Genomic_DNA"/>
</dbReference>
<proteinExistence type="predicted"/>
<accession>A0ABV8MQK4</accession>
<keyword evidence="4" id="KW-0238">DNA-binding</keyword>
<dbReference type="PANTHER" id="PTHR33164">
    <property type="entry name" value="TRANSCRIPTIONAL REGULATOR, MARR FAMILY"/>
    <property type="match status" value="1"/>
</dbReference>
<dbReference type="RefSeq" id="WP_378164826.1">
    <property type="nucleotide sequence ID" value="NZ_JBHSBU010000001.1"/>
</dbReference>
<evidence type="ECO:0000313" key="8">
    <source>
        <dbReference type="Proteomes" id="UP001595791"/>
    </source>
</evidence>
<evidence type="ECO:0000256" key="2">
    <source>
        <dbReference type="ARBA" id="ARBA00022490"/>
    </source>
</evidence>
<evidence type="ECO:0000256" key="1">
    <source>
        <dbReference type="ARBA" id="ARBA00004496"/>
    </source>
</evidence>
<dbReference type="Pfam" id="PF22381">
    <property type="entry name" value="Staph_reg_Sar_Rot"/>
    <property type="match status" value="1"/>
</dbReference>
<dbReference type="Gene3D" id="1.10.10.10">
    <property type="entry name" value="Winged helix-like DNA-binding domain superfamily/Winged helix DNA-binding domain"/>
    <property type="match status" value="1"/>
</dbReference>
<keyword evidence="5" id="KW-0804">Transcription</keyword>
<dbReference type="InterPro" id="IPR039422">
    <property type="entry name" value="MarR/SlyA-like"/>
</dbReference>
<keyword evidence="3" id="KW-0805">Transcription regulation</keyword>